<gene>
    <name evidence="2" type="ORF">EM6_1526</name>
</gene>
<dbReference type="OrthoDB" id="7631220at2"/>
<evidence type="ECO:0000313" key="3">
    <source>
        <dbReference type="Proteomes" id="UP000278756"/>
    </source>
</evidence>
<dbReference type="Proteomes" id="UP000278756">
    <property type="component" value="Chromosome 1"/>
</dbReference>
<dbReference type="EMBL" id="AP018827">
    <property type="protein sequence ID" value="BBF80932.1"/>
    <property type="molecule type" value="Genomic_DNA"/>
</dbReference>
<evidence type="ECO:0000256" key="1">
    <source>
        <dbReference type="SAM" id="Phobius"/>
    </source>
</evidence>
<evidence type="ECO:0000313" key="2">
    <source>
        <dbReference type="EMBL" id="BBF80932.1"/>
    </source>
</evidence>
<keyword evidence="1" id="KW-0812">Transmembrane</keyword>
<reference evidence="3" key="2">
    <citation type="journal article" date="2017" name="Plant Physiol. Biochem.">
        <title>Differential oxidative and antioxidative response of duckweed Lemna minor toward plant growth promoting/inhibiting bacteria.</title>
        <authorList>
            <person name="Ishizawa H."/>
            <person name="Kuroda M."/>
            <person name="Morikawa M."/>
            <person name="Ike M."/>
        </authorList>
    </citation>
    <scope>NUCLEOTIDE SEQUENCE [LARGE SCALE GENOMIC DNA]</scope>
    <source>
        <strain evidence="3">M6</strain>
    </source>
</reference>
<accession>A0A3G9G0S7</accession>
<proteinExistence type="predicted"/>
<organism evidence="2 3">
    <name type="scientific">Asticcacaulis excentricus</name>
    <dbReference type="NCBI Taxonomy" id="78587"/>
    <lineage>
        <taxon>Bacteria</taxon>
        <taxon>Pseudomonadati</taxon>
        <taxon>Pseudomonadota</taxon>
        <taxon>Alphaproteobacteria</taxon>
        <taxon>Caulobacterales</taxon>
        <taxon>Caulobacteraceae</taxon>
        <taxon>Asticcacaulis</taxon>
    </lineage>
</organism>
<reference evidence="3" key="1">
    <citation type="journal article" date="2017" name="Biotechnol. Biofuels">
        <title>Evaluation of environmental bacterial communities as a factor affecting the growth of duckweed Lemna minor.</title>
        <authorList>
            <person name="Ishizawa H."/>
            <person name="Kuroda M."/>
            <person name="Morikawa M."/>
            <person name="Ike M."/>
        </authorList>
    </citation>
    <scope>NUCLEOTIDE SEQUENCE [LARGE SCALE GENOMIC DNA]</scope>
    <source>
        <strain evidence="3">M6</strain>
    </source>
</reference>
<protein>
    <recommendedName>
        <fullName evidence="4">Transmembrane protein</fullName>
    </recommendedName>
</protein>
<name>A0A3G9G0S7_9CAUL</name>
<feature type="transmembrane region" description="Helical" evidence="1">
    <location>
        <begin position="6"/>
        <end position="27"/>
    </location>
</feature>
<keyword evidence="1" id="KW-1133">Transmembrane helix</keyword>
<evidence type="ECO:0008006" key="4">
    <source>
        <dbReference type="Google" id="ProtNLM"/>
    </source>
</evidence>
<dbReference type="AlphaFoldDB" id="A0A3G9G0S7"/>
<dbReference type="RefSeq" id="WP_126421628.1">
    <property type="nucleotide sequence ID" value="NZ_AP018827.1"/>
</dbReference>
<feature type="transmembrane region" description="Helical" evidence="1">
    <location>
        <begin position="47"/>
        <end position="69"/>
    </location>
</feature>
<sequence>MPGMDLNLPLTLTLLAVFAGLTVLSGWLGARPPDLRKENPRLIPWRFVMLLAATVSIFLIIHALTVLGLKTDPPAQY</sequence>
<keyword evidence="1" id="KW-0472">Membrane</keyword>